<dbReference type="SUPFAM" id="SSF55282">
    <property type="entry name" value="RL5-like"/>
    <property type="match status" value="1"/>
</dbReference>
<evidence type="ECO:0000256" key="3">
    <source>
        <dbReference type="ARBA" id="ARBA00023274"/>
    </source>
</evidence>
<evidence type="ECO:0000313" key="9">
    <source>
        <dbReference type="EMBL" id="OGD69313.1"/>
    </source>
</evidence>
<name>A0A1F5EPJ6_9BACT</name>
<evidence type="ECO:0000313" key="10">
    <source>
        <dbReference type="Proteomes" id="UP000186670"/>
    </source>
</evidence>
<accession>A0A1F5EPJ6</accession>
<evidence type="ECO:0000256" key="2">
    <source>
        <dbReference type="ARBA" id="ARBA00022980"/>
    </source>
</evidence>
<comment type="function">
    <text evidence="5">This is 1 of the proteins that bind and probably mediate the attachment of the 5S RNA into the large ribosomal subunit, where it forms part of the central protuberance. In the 70S ribosome it contacts protein S13 of the 30S subunit (bridge B1b), connecting the 2 subunits; this bridge is implicated in subunit movement. Contacts the P site tRNA; the 5S rRNA and some of its associated proteins might help stabilize positioning of ribosome-bound tRNAs.</text>
</comment>
<keyword evidence="5" id="KW-0699">rRNA-binding</keyword>
<dbReference type="FunFam" id="3.30.1440.10:FF:000001">
    <property type="entry name" value="50S ribosomal protein L5"/>
    <property type="match status" value="1"/>
</dbReference>
<dbReference type="GO" id="GO:0003735">
    <property type="term" value="F:structural constituent of ribosome"/>
    <property type="evidence" value="ECO:0007669"/>
    <property type="project" value="InterPro"/>
</dbReference>
<evidence type="ECO:0000256" key="4">
    <source>
        <dbReference type="ARBA" id="ARBA00035245"/>
    </source>
</evidence>
<dbReference type="Gene3D" id="3.30.1440.10">
    <property type="match status" value="1"/>
</dbReference>
<sequence>METLKEKKNKIFDLMKGEFGYTNVMQAPKIEKIVVSVGIGSVNDKNKITLIEDRITKITGQKPSVRKAKKSIAAFKLREGTEVGYQVTLRGPRMMSFFDKLVNVALPRMKDFRGLTTKGVDSIGNYTLGLKEHTIFTEASDEELKNVFGLAITIVTTAKTKEEAITLLKNLGWPFKKQEDEPKKKRKIK</sequence>
<feature type="domain" description="Large ribosomal subunit protein uL5 C-terminal" evidence="8">
    <location>
        <begin position="83"/>
        <end position="175"/>
    </location>
</feature>
<dbReference type="Pfam" id="PF00281">
    <property type="entry name" value="Ribosomal_L5"/>
    <property type="match status" value="1"/>
</dbReference>
<keyword evidence="2 5" id="KW-0689">Ribosomal protein</keyword>
<evidence type="ECO:0000256" key="1">
    <source>
        <dbReference type="ARBA" id="ARBA00008553"/>
    </source>
</evidence>
<dbReference type="Pfam" id="PF00673">
    <property type="entry name" value="Ribosomal_L5_C"/>
    <property type="match status" value="1"/>
</dbReference>
<feature type="domain" description="Large ribosomal subunit protein uL5 N-terminal" evidence="7">
    <location>
        <begin position="23"/>
        <end position="78"/>
    </location>
</feature>
<keyword evidence="5" id="KW-0820">tRNA-binding</keyword>
<keyword evidence="3 5" id="KW-0687">Ribonucleoprotein</keyword>
<dbReference type="InterPro" id="IPR031310">
    <property type="entry name" value="Ribosomal_uL5_N"/>
</dbReference>
<comment type="similarity">
    <text evidence="1 5 6">Belongs to the universal ribosomal protein uL5 family.</text>
</comment>
<dbReference type="InterPro" id="IPR022803">
    <property type="entry name" value="Ribosomal_uL5_dom_sf"/>
</dbReference>
<dbReference type="GO" id="GO:0000049">
    <property type="term" value="F:tRNA binding"/>
    <property type="evidence" value="ECO:0007669"/>
    <property type="project" value="UniProtKB-UniRule"/>
</dbReference>
<dbReference type="GO" id="GO:0006412">
    <property type="term" value="P:translation"/>
    <property type="evidence" value="ECO:0007669"/>
    <property type="project" value="UniProtKB-UniRule"/>
</dbReference>
<gene>
    <name evidence="5" type="primary">rplE</name>
    <name evidence="9" type="ORF">A2811_00370</name>
</gene>
<dbReference type="GO" id="GO:0005840">
    <property type="term" value="C:ribosome"/>
    <property type="evidence" value="ECO:0007669"/>
    <property type="project" value="UniProtKB-KW"/>
</dbReference>
<dbReference type="Proteomes" id="UP000186670">
    <property type="component" value="Unassembled WGS sequence"/>
</dbReference>
<dbReference type="GO" id="GO:1990904">
    <property type="term" value="C:ribonucleoprotein complex"/>
    <property type="evidence" value="ECO:0007669"/>
    <property type="project" value="UniProtKB-KW"/>
</dbReference>
<dbReference type="GO" id="GO:0019843">
    <property type="term" value="F:rRNA binding"/>
    <property type="evidence" value="ECO:0007669"/>
    <property type="project" value="UniProtKB-UniRule"/>
</dbReference>
<comment type="subunit">
    <text evidence="5">Part of the 50S ribosomal subunit; part of the 5S rRNA/L5/L18/L25 subcomplex. Contacts the 5S rRNA and the P site tRNA. Forms a bridge to the 30S subunit in the 70S ribosome.</text>
</comment>
<dbReference type="NCBIfam" id="NF000585">
    <property type="entry name" value="PRK00010.1"/>
    <property type="match status" value="1"/>
</dbReference>
<organism evidence="9 10">
    <name type="scientific">Candidatus Campbellbacteria bacterium RIFCSPHIGHO2_01_FULL_34_10</name>
    <dbReference type="NCBI Taxonomy" id="1797577"/>
    <lineage>
        <taxon>Bacteria</taxon>
        <taxon>Candidatus Campbelliibacteriota</taxon>
    </lineage>
</organism>
<reference evidence="9 10" key="1">
    <citation type="journal article" date="2016" name="Nat. Commun.">
        <title>Thousands of microbial genomes shed light on interconnected biogeochemical processes in an aquifer system.</title>
        <authorList>
            <person name="Anantharaman K."/>
            <person name="Brown C.T."/>
            <person name="Hug L.A."/>
            <person name="Sharon I."/>
            <person name="Castelle C.J."/>
            <person name="Probst A.J."/>
            <person name="Thomas B.C."/>
            <person name="Singh A."/>
            <person name="Wilkins M.J."/>
            <person name="Karaoz U."/>
            <person name="Brodie E.L."/>
            <person name="Williams K.H."/>
            <person name="Hubbard S.S."/>
            <person name="Banfield J.F."/>
        </authorList>
    </citation>
    <scope>NUCLEOTIDE SEQUENCE [LARGE SCALE GENOMIC DNA]</scope>
</reference>
<dbReference type="InterPro" id="IPR031309">
    <property type="entry name" value="Ribosomal_uL5_C"/>
</dbReference>
<dbReference type="AlphaFoldDB" id="A0A1F5EPJ6"/>
<evidence type="ECO:0000259" key="7">
    <source>
        <dbReference type="Pfam" id="PF00281"/>
    </source>
</evidence>
<dbReference type="PIRSF" id="PIRSF002161">
    <property type="entry name" value="Ribosomal_L5"/>
    <property type="match status" value="1"/>
</dbReference>
<dbReference type="InterPro" id="IPR020930">
    <property type="entry name" value="Ribosomal_uL5_bac-type"/>
</dbReference>
<dbReference type="InterPro" id="IPR002132">
    <property type="entry name" value="Ribosomal_uL5"/>
</dbReference>
<dbReference type="PANTHER" id="PTHR11994">
    <property type="entry name" value="60S RIBOSOMAL PROTEIN L11-RELATED"/>
    <property type="match status" value="1"/>
</dbReference>
<keyword evidence="5" id="KW-0694">RNA-binding</keyword>
<evidence type="ECO:0000256" key="6">
    <source>
        <dbReference type="RuleBase" id="RU003930"/>
    </source>
</evidence>
<evidence type="ECO:0000256" key="5">
    <source>
        <dbReference type="HAMAP-Rule" id="MF_01333"/>
    </source>
</evidence>
<comment type="caution">
    <text evidence="9">The sequence shown here is derived from an EMBL/GenBank/DDBJ whole genome shotgun (WGS) entry which is preliminary data.</text>
</comment>
<dbReference type="EMBL" id="MEZZ01000009">
    <property type="protein sequence ID" value="OGD69313.1"/>
    <property type="molecule type" value="Genomic_DNA"/>
</dbReference>
<proteinExistence type="inferred from homology"/>
<protein>
    <recommendedName>
        <fullName evidence="4 5">Large ribosomal subunit protein uL5</fullName>
    </recommendedName>
</protein>
<dbReference type="HAMAP" id="MF_01333_B">
    <property type="entry name" value="Ribosomal_uL5_B"/>
    <property type="match status" value="1"/>
</dbReference>
<evidence type="ECO:0000259" key="8">
    <source>
        <dbReference type="Pfam" id="PF00673"/>
    </source>
</evidence>